<accession>A0A0C2X8B9</accession>
<protein>
    <submittedName>
        <fullName evidence="2">Uncharacterized protein</fullName>
    </submittedName>
</protein>
<dbReference type="STRING" id="933852.A0A0C2X8B9"/>
<feature type="region of interest" description="Disordered" evidence="1">
    <location>
        <begin position="19"/>
        <end position="56"/>
    </location>
</feature>
<feature type="compositionally biased region" description="Low complexity" evidence="1">
    <location>
        <begin position="207"/>
        <end position="231"/>
    </location>
</feature>
<reference evidence="2 3" key="1">
    <citation type="submission" date="2014-04" db="EMBL/GenBank/DDBJ databases">
        <authorList>
            <consortium name="DOE Joint Genome Institute"/>
            <person name="Kuo A."/>
            <person name="Zuccaro A."/>
            <person name="Kohler A."/>
            <person name="Nagy L.G."/>
            <person name="Floudas D."/>
            <person name="Copeland A."/>
            <person name="Barry K.W."/>
            <person name="Cichocki N."/>
            <person name="Veneault-Fourrey C."/>
            <person name="LaButti K."/>
            <person name="Lindquist E.A."/>
            <person name="Lipzen A."/>
            <person name="Lundell T."/>
            <person name="Morin E."/>
            <person name="Murat C."/>
            <person name="Sun H."/>
            <person name="Tunlid A."/>
            <person name="Henrissat B."/>
            <person name="Grigoriev I.V."/>
            <person name="Hibbett D.S."/>
            <person name="Martin F."/>
            <person name="Nordberg H.P."/>
            <person name="Cantor M.N."/>
            <person name="Hua S.X."/>
        </authorList>
    </citation>
    <scope>NUCLEOTIDE SEQUENCE [LARGE SCALE GENOMIC DNA]</scope>
    <source>
        <strain evidence="2 3">MAFF 305830</strain>
    </source>
</reference>
<evidence type="ECO:0000313" key="2">
    <source>
        <dbReference type="EMBL" id="KIM34313.1"/>
    </source>
</evidence>
<organism evidence="2 3">
    <name type="scientific">Serendipita vermifera MAFF 305830</name>
    <dbReference type="NCBI Taxonomy" id="933852"/>
    <lineage>
        <taxon>Eukaryota</taxon>
        <taxon>Fungi</taxon>
        <taxon>Dikarya</taxon>
        <taxon>Basidiomycota</taxon>
        <taxon>Agaricomycotina</taxon>
        <taxon>Agaricomycetes</taxon>
        <taxon>Sebacinales</taxon>
        <taxon>Serendipitaceae</taxon>
        <taxon>Serendipita</taxon>
    </lineage>
</organism>
<dbReference type="Proteomes" id="UP000054097">
    <property type="component" value="Unassembled WGS sequence"/>
</dbReference>
<gene>
    <name evidence="2" type="ORF">M408DRAFT_325747</name>
</gene>
<feature type="region of interest" description="Disordered" evidence="1">
    <location>
        <begin position="143"/>
        <end position="252"/>
    </location>
</feature>
<name>A0A0C2X8B9_SERVB</name>
<dbReference type="EMBL" id="KN824277">
    <property type="protein sequence ID" value="KIM34313.1"/>
    <property type="molecule type" value="Genomic_DNA"/>
</dbReference>
<proteinExistence type="predicted"/>
<keyword evidence="3" id="KW-1185">Reference proteome</keyword>
<dbReference type="AlphaFoldDB" id="A0A0C2X8B9"/>
<sequence length="325" mass="35893">MAYHANSKLSLNTTSLQCFGRGEDLKPSRRRAPSSFSSTPTSPPLSSPPSSFPSSINNYQASGSLPLLPIDSEQFPLLLESDVNMYKVPGQNVYFVPYGGSPAGPHPAWSAPATPPFQPFPESTYYPGQPRTYFEDMNGSRDQLFAVPRPGYDTDPEEEEDRLRSYASDGDKRSRRNSRGFLGTVVESRPYTGPMDKRHFRPPPSVSPANSSATDESGRSSSYGSTGSGRSVRWTEGLVAPTPEPSMPRPKGWFNKRGDQLWCNDGRYKAAVHEYPRHLRDSPEVGEGWMNEHGVRISITHRRMPTQGARPPKGVLKNNASPIGF</sequence>
<feature type="compositionally biased region" description="Pro residues" evidence="1">
    <location>
        <begin position="41"/>
        <end position="51"/>
    </location>
</feature>
<reference evidence="3" key="2">
    <citation type="submission" date="2015-01" db="EMBL/GenBank/DDBJ databases">
        <title>Evolutionary Origins and Diversification of the Mycorrhizal Mutualists.</title>
        <authorList>
            <consortium name="DOE Joint Genome Institute"/>
            <consortium name="Mycorrhizal Genomics Consortium"/>
            <person name="Kohler A."/>
            <person name="Kuo A."/>
            <person name="Nagy L.G."/>
            <person name="Floudas D."/>
            <person name="Copeland A."/>
            <person name="Barry K.W."/>
            <person name="Cichocki N."/>
            <person name="Veneault-Fourrey C."/>
            <person name="LaButti K."/>
            <person name="Lindquist E.A."/>
            <person name="Lipzen A."/>
            <person name="Lundell T."/>
            <person name="Morin E."/>
            <person name="Murat C."/>
            <person name="Riley R."/>
            <person name="Ohm R."/>
            <person name="Sun H."/>
            <person name="Tunlid A."/>
            <person name="Henrissat B."/>
            <person name="Grigoriev I.V."/>
            <person name="Hibbett D.S."/>
            <person name="Martin F."/>
        </authorList>
    </citation>
    <scope>NUCLEOTIDE SEQUENCE [LARGE SCALE GENOMIC DNA]</scope>
    <source>
        <strain evidence="3">MAFF 305830</strain>
    </source>
</reference>
<dbReference type="OrthoDB" id="3255922at2759"/>
<evidence type="ECO:0000256" key="1">
    <source>
        <dbReference type="SAM" id="MobiDB-lite"/>
    </source>
</evidence>
<feature type="region of interest" description="Disordered" evidence="1">
    <location>
        <begin position="303"/>
        <end position="325"/>
    </location>
</feature>
<feature type="compositionally biased region" description="Basic and acidic residues" evidence="1">
    <location>
        <begin position="161"/>
        <end position="172"/>
    </location>
</feature>
<dbReference type="HOGENOM" id="CLU_844986_0_0_1"/>
<evidence type="ECO:0000313" key="3">
    <source>
        <dbReference type="Proteomes" id="UP000054097"/>
    </source>
</evidence>